<evidence type="ECO:0000313" key="2">
    <source>
        <dbReference type="EMBL" id="QDT53087.1"/>
    </source>
</evidence>
<dbReference type="Proteomes" id="UP000315700">
    <property type="component" value="Chromosome"/>
</dbReference>
<keyword evidence="2" id="KW-0378">Hydrolase</keyword>
<dbReference type="OrthoDB" id="5489603at2"/>
<proteinExistence type="predicted"/>
<dbReference type="RefSeq" id="WP_145028000.1">
    <property type="nucleotide sequence ID" value="NZ_CP036271.1"/>
</dbReference>
<dbReference type="CDD" id="cd12797">
    <property type="entry name" value="M23_peptidase"/>
    <property type="match status" value="1"/>
</dbReference>
<dbReference type="AlphaFoldDB" id="A0A517SAD3"/>
<accession>A0A517SAD3</accession>
<dbReference type="InParanoid" id="A0A517SAD3"/>
<evidence type="ECO:0000313" key="3">
    <source>
        <dbReference type="Proteomes" id="UP000315700"/>
    </source>
</evidence>
<dbReference type="Gene3D" id="2.70.70.10">
    <property type="entry name" value="Glucose Permease (Domain IIA)"/>
    <property type="match status" value="1"/>
</dbReference>
<protein>
    <submittedName>
        <fullName evidence="2">Glycyl-glycine endopeptidase LytM</fullName>
        <ecNumber evidence="2">3.4.24.75</ecNumber>
    </submittedName>
</protein>
<sequence>MSSDDVGGRLATGWSNLVIVKSGDLDHYDFHLKKDSVTVGYGDVVTEGMELGRVGNTGASSAPHLHFGVHAIDPAGVLRPVAISIRDDLQVPMNDHAIEVT</sequence>
<evidence type="ECO:0000259" key="1">
    <source>
        <dbReference type="Pfam" id="PF01551"/>
    </source>
</evidence>
<dbReference type="SUPFAM" id="SSF51261">
    <property type="entry name" value="Duplicated hybrid motif"/>
    <property type="match status" value="1"/>
</dbReference>
<dbReference type="KEGG" id="ccos:Pan44_11020"/>
<dbReference type="Pfam" id="PF01551">
    <property type="entry name" value="Peptidase_M23"/>
    <property type="match status" value="1"/>
</dbReference>
<dbReference type="InterPro" id="IPR016047">
    <property type="entry name" value="M23ase_b-sheet_dom"/>
</dbReference>
<dbReference type="EC" id="3.4.24.75" evidence="2"/>
<dbReference type="GO" id="GO:0016787">
    <property type="term" value="F:hydrolase activity"/>
    <property type="evidence" value="ECO:0007669"/>
    <property type="project" value="UniProtKB-KW"/>
</dbReference>
<dbReference type="InterPro" id="IPR011055">
    <property type="entry name" value="Dup_hybrid_motif"/>
</dbReference>
<organism evidence="2 3">
    <name type="scientific">Caulifigura coniformis</name>
    <dbReference type="NCBI Taxonomy" id="2527983"/>
    <lineage>
        <taxon>Bacteria</taxon>
        <taxon>Pseudomonadati</taxon>
        <taxon>Planctomycetota</taxon>
        <taxon>Planctomycetia</taxon>
        <taxon>Planctomycetales</taxon>
        <taxon>Planctomycetaceae</taxon>
        <taxon>Caulifigura</taxon>
    </lineage>
</organism>
<reference evidence="2 3" key="1">
    <citation type="submission" date="2019-02" db="EMBL/GenBank/DDBJ databases">
        <title>Deep-cultivation of Planctomycetes and their phenomic and genomic characterization uncovers novel biology.</title>
        <authorList>
            <person name="Wiegand S."/>
            <person name="Jogler M."/>
            <person name="Boedeker C."/>
            <person name="Pinto D."/>
            <person name="Vollmers J."/>
            <person name="Rivas-Marin E."/>
            <person name="Kohn T."/>
            <person name="Peeters S.H."/>
            <person name="Heuer A."/>
            <person name="Rast P."/>
            <person name="Oberbeckmann S."/>
            <person name="Bunk B."/>
            <person name="Jeske O."/>
            <person name="Meyerdierks A."/>
            <person name="Storesund J.E."/>
            <person name="Kallscheuer N."/>
            <person name="Luecker S."/>
            <person name="Lage O.M."/>
            <person name="Pohl T."/>
            <person name="Merkel B.J."/>
            <person name="Hornburger P."/>
            <person name="Mueller R.-W."/>
            <person name="Bruemmer F."/>
            <person name="Labrenz M."/>
            <person name="Spormann A.M."/>
            <person name="Op den Camp H."/>
            <person name="Overmann J."/>
            <person name="Amann R."/>
            <person name="Jetten M.S.M."/>
            <person name="Mascher T."/>
            <person name="Medema M.H."/>
            <person name="Devos D.P."/>
            <person name="Kaster A.-K."/>
            <person name="Ovreas L."/>
            <person name="Rohde M."/>
            <person name="Galperin M.Y."/>
            <person name="Jogler C."/>
        </authorList>
    </citation>
    <scope>NUCLEOTIDE SEQUENCE [LARGE SCALE GENOMIC DNA]</scope>
    <source>
        <strain evidence="2 3">Pan44</strain>
    </source>
</reference>
<keyword evidence="3" id="KW-1185">Reference proteome</keyword>
<name>A0A517SAD3_9PLAN</name>
<dbReference type="EMBL" id="CP036271">
    <property type="protein sequence ID" value="QDT53087.1"/>
    <property type="molecule type" value="Genomic_DNA"/>
</dbReference>
<gene>
    <name evidence="2" type="primary">lytM</name>
    <name evidence="2" type="ORF">Pan44_11020</name>
</gene>
<feature type="domain" description="M23ase beta-sheet core" evidence="1">
    <location>
        <begin position="13"/>
        <end position="70"/>
    </location>
</feature>